<dbReference type="SUPFAM" id="SSF49764">
    <property type="entry name" value="HSP20-like chaperones"/>
    <property type="match status" value="1"/>
</dbReference>
<accession>A0A7S2E645</accession>
<sequence length="326" mass="37288">MKSWYNLDEPLQKSLREKHGAFPSLWLEALNWKPHDEVKRIYVAAMESKKRADVKAAKDCLRKKKKKEEKARRLTEQLSPKLEKPSTIYHDPIKAVVDHRHGAILRSGKSMDSPELRELPFGTEVLVREEAELANGTVRASITLDCHRFDSVGESSSQCSGWVTLKLIRKETESDCELAERRRKLMGDPARSWKMNSSNDRAPKGKVVQEAGYSWAWAGLDMTIYAALPKGGSKHDFKLHIDDTEIQLWIRDKLVINGRLNNRINEDETTYTYDDCVLEIVLSGEKGVATWGRLLFKDRLKGDKDGRMYKQSLLRDGKALPPNVEL</sequence>
<protein>
    <recommendedName>
        <fullName evidence="1">CS domain-containing protein</fullName>
    </recommendedName>
</protein>
<evidence type="ECO:0000313" key="2">
    <source>
        <dbReference type="EMBL" id="CAD9472601.1"/>
    </source>
</evidence>
<name>A0A7S2E645_9STRA</name>
<dbReference type="Gene3D" id="2.60.40.790">
    <property type="match status" value="1"/>
</dbReference>
<reference evidence="2" key="1">
    <citation type="submission" date="2021-01" db="EMBL/GenBank/DDBJ databases">
        <authorList>
            <person name="Corre E."/>
            <person name="Pelletier E."/>
            <person name="Niang G."/>
            <person name="Scheremetjew M."/>
            <person name="Finn R."/>
            <person name="Kale V."/>
            <person name="Holt S."/>
            <person name="Cochrane G."/>
            <person name="Meng A."/>
            <person name="Brown T."/>
            <person name="Cohen L."/>
        </authorList>
    </citation>
    <scope>NUCLEOTIDE SEQUENCE</scope>
    <source>
        <strain evidence="2">CCMP1381</strain>
    </source>
</reference>
<gene>
    <name evidence="2" type="ORF">DSPE1174_LOCUS27706</name>
</gene>
<organism evidence="2">
    <name type="scientific">Octactis speculum</name>
    <dbReference type="NCBI Taxonomy" id="3111310"/>
    <lineage>
        <taxon>Eukaryota</taxon>
        <taxon>Sar</taxon>
        <taxon>Stramenopiles</taxon>
        <taxon>Ochrophyta</taxon>
        <taxon>Dictyochophyceae</taxon>
        <taxon>Dictyochales</taxon>
        <taxon>Dictyochaceae</taxon>
        <taxon>Octactis</taxon>
    </lineage>
</organism>
<dbReference type="Pfam" id="PF04969">
    <property type="entry name" value="CS"/>
    <property type="match status" value="1"/>
</dbReference>
<evidence type="ECO:0000259" key="1">
    <source>
        <dbReference type="PROSITE" id="PS51203"/>
    </source>
</evidence>
<dbReference type="PROSITE" id="PS51203">
    <property type="entry name" value="CS"/>
    <property type="match status" value="1"/>
</dbReference>
<dbReference type="InterPro" id="IPR007052">
    <property type="entry name" value="CS_dom"/>
</dbReference>
<dbReference type="AlphaFoldDB" id="A0A7S2E645"/>
<dbReference type="InterPro" id="IPR008978">
    <property type="entry name" value="HSP20-like_chaperone"/>
</dbReference>
<dbReference type="EMBL" id="HBGS01053733">
    <property type="protein sequence ID" value="CAD9472601.1"/>
    <property type="molecule type" value="Transcribed_RNA"/>
</dbReference>
<proteinExistence type="predicted"/>
<feature type="domain" description="CS" evidence="1">
    <location>
        <begin position="208"/>
        <end position="295"/>
    </location>
</feature>